<dbReference type="GeneID" id="9587514"/>
<dbReference type="OrthoDB" id="3083524at2759"/>
<sequence>MPPATRIPASPIPGLFFARPTCTPHCALVPDPHLRSKSGRSVAPGDIHVTRTSLVAPFHKAMDIASLESKENKGFRHASTSDSQSTTASSIRASQRSTLLSASCASTSKGGKRRPCIVIQMQRSSARVFLMGTFGGSRTQDLPQELRPYLAIMSSCNCKWKGNWLEKWRNGHAHSIPEWYQEDGNIQYIVPIVHEIGMDAVEERWADRMPSRDNNAEGYHMDMTNMNLLLRHSERMGGDLKMRCVSREYRKRLRRAARKPPAANAPSLNSQRLIGGMSVHAQCDFGVGNFLLDNRDHRFGRPRSSRLVLVAQWNV</sequence>
<dbReference type="VEuPathDB" id="FungiDB:SCHCODRAFT_02484951"/>
<dbReference type="InParanoid" id="D8PVM5"/>
<dbReference type="AlphaFoldDB" id="D8PVM5"/>
<dbReference type="RefSeq" id="XP_003034970.1">
    <property type="nucleotide sequence ID" value="XM_003034924.1"/>
</dbReference>
<evidence type="ECO:0000313" key="3">
    <source>
        <dbReference type="Proteomes" id="UP000007431"/>
    </source>
</evidence>
<accession>D8PVM5</accession>
<proteinExistence type="predicted"/>
<feature type="compositionally biased region" description="Low complexity" evidence="1">
    <location>
        <begin position="78"/>
        <end position="90"/>
    </location>
</feature>
<protein>
    <submittedName>
        <fullName evidence="2">Uncharacterized protein</fullName>
    </submittedName>
</protein>
<dbReference type="HOGENOM" id="CLU_883269_0_0_1"/>
<keyword evidence="3" id="KW-1185">Reference proteome</keyword>
<dbReference type="Proteomes" id="UP000007431">
    <property type="component" value="Unassembled WGS sequence"/>
</dbReference>
<feature type="region of interest" description="Disordered" evidence="1">
    <location>
        <begin position="71"/>
        <end position="94"/>
    </location>
</feature>
<reference evidence="2 3" key="1">
    <citation type="journal article" date="2010" name="Nat. Biotechnol.">
        <title>Genome sequence of the model mushroom Schizophyllum commune.</title>
        <authorList>
            <person name="Ohm R.A."/>
            <person name="de Jong J.F."/>
            <person name="Lugones L.G."/>
            <person name="Aerts A."/>
            <person name="Kothe E."/>
            <person name="Stajich J.E."/>
            <person name="de Vries R.P."/>
            <person name="Record E."/>
            <person name="Levasseur A."/>
            <person name="Baker S.E."/>
            <person name="Bartholomew K.A."/>
            <person name="Coutinho P.M."/>
            <person name="Erdmann S."/>
            <person name="Fowler T.J."/>
            <person name="Gathman A.C."/>
            <person name="Lombard V."/>
            <person name="Henrissat B."/>
            <person name="Knabe N."/>
            <person name="Kuees U."/>
            <person name="Lilly W.W."/>
            <person name="Lindquist E."/>
            <person name="Lucas S."/>
            <person name="Magnuson J.K."/>
            <person name="Piumi F."/>
            <person name="Raudaskoski M."/>
            <person name="Salamov A."/>
            <person name="Schmutz J."/>
            <person name="Schwarze F.W.M.R."/>
            <person name="vanKuyk P.A."/>
            <person name="Horton J.S."/>
            <person name="Grigoriev I.V."/>
            <person name="Woesten H.A.B."/>
        </authorList>
    </citation>
    <scope>NUCLEOTIDE SEQUENCE [LARGE SCALE GENOMIC DNA]</scope>
    <source>
        <strain evidence="3">H4-8 / FGSC 9210</strain>
    </source>
</reference>
<dbReference type="KEGG" id="scm:SCHCO_02484951"/>
<dbReference type="EMBL" id="GL377303">
    <property type="protein sequence ID" value="EFJ00068.1"/>
    <property type="molecule type" value="Genomic_DNA"/>
</dbReference>
<feature type="non-terminal residue" evidence="2">
    <location>
        <position position="315"/>
    </location>
</feature>
<evidence type="ECO:0000256" key="1">
    <source>
        <dbReference type="SAM" id="MobiDB-lite"/>
    </source>
</evidence>
<gene>
    <name evidence="2" type="ORF">SCHCODRAFT_105249</name>
</gene>
<evidence type="ECO:0000313" key="2">
    <source>
        <dbReference type="EMBL" id="EFJ00068.1"/>
    </source>
</evidence>
<name>D8PVM5_SCHCM</name>
<organism evidence="3">
    <name type="scientific">Schizophyllum commune (strain H4-8 / FGSC 9210)</name>
    <name type="common">Split gill fungus</name>
    <dbReference type="NCBI Taxonomy" id="578458"/>
    <lineage>
        <taxon>Eukaryota</taxon>
        <taxon>Fungi</taxon>
        <taxon>Dikarya</taxon>
        <taxon>Basidiomycota</taxon>
        <taxon>Agaricomycotina</taxon>
        <taxon>Agaricomycetes</taxon>
        <taxon>Agaricomycetidae</taxon>
        <taxon>Agaricales</taxon>
        <taxon>Schizophyllaceae</taxon>
        <taxon>Schizophyllum</taxon>
    </lineage>
</organism>